<keyword evidence="9" id="KW-1185">Reference proteome</keyword>
<feature type="transmembrane region" description="Helical" evidence="7">
    <location>
        <begin position="257"/>
        <end position="275"/>
    </location>
</feature>
<feature type="transmembrane region" description="Helical" evidence="7">
    <location>
        <begin position="84"/>
        <end position="104"/>
    </location>
</feature>
<reference evidence="9" key="1">
    <citation type="submission" date="2017-07" db="EMBL/GenBank/DDBJ databases">
        <authorList>
            <person name="Varghese N."/>
            <person name="Submissions S."/>
        </authorList>
    </citation>
    <scope>NUCLEOTIDE SEQUENCE [LARGE SCALE GENOMIC DNA]</scope>
    <source>
        <strain evidence="9">NLAE-zl-C134</strain>
    </source>
</reference>
<evidence type="ECO:0000256" key="2">
    <source>
        <dbReference type="ARBA" id="ARBA00008821"/>
    </source>
</evidence>
<dbReference type="AlphaFoldDB" id="A0A315ZUC4"/>
<dbReference type="RefSeq" id="WP_109712157.1">
    <property type="nucleotide sequence ID" value="NZ_QGDS01000008.1"/>
</dbReference>
<keyword evidence="6 7" id="KW-0472">Membrane</keyword>
<protein>
    <submittedName>
        <fullName evidence="8">Nucleobase:cation symporter-2, NCS2 family</fullName>
    </submittedName>
</protein>
<dbReference type="PANTHER" id="PTHR42810:SF2">
    <property type="entry name" value="PURINE PERMEASE C1399.01C-RELATED"/>
    <property type="match status" value="1"/>
</dbReference>
<accession>A0A315ZUC4</accession>
<keyword evidence="5 7" id="KW-1133">Transmembrane helix</keyword>
<comment type="similarity">
    <text evidence="2">Belongs to the nucleobase:cation symporter-2 (NCS2) (TC 2.A.40) family.</text>
</comment>
<dbReference type="PANTHER" id="PTHR42810">
    <property type="entry name" value="PURINE PERMEASE C1399.01C-RELATED"/>
    <property type="match status" value="1"/>
</dbReference>
<evidence type="ECO:0000256" key="3">
    <source>
        <dbReference type="ARBA" id="ARBA00022448"/>
    </source>
</evidence>
<comment type="subcellular location">
    <subcellularLocation>
        <location evidence="1">Membrane</location>
        <topology evidence="1">Multi-pass membrane protein</topology>
    </subcellularLocation>
</comment>
<dbReference type="Pfam" id="PF00860">
    <property type="entry name" value="Xan_ur_permease"/>
    <property type="match status" value="1"/>
</dbReference>
<evidence type="ECO:0000256" key="6">
    <source>
        <dbReference type="ARBA" id="ARBA00023136"/>
    </source>
</evidence>
<evidence type="ECO:0000313" key="9">
    <source>
        <dbReference type="Proteomes" id="UP000254051"/>
    </source>
</evidence>
<feature type="transmembrane region" description="Helical" evidence="7">
    <location>
        <begin position="216"/>
        <end position="237"/>
    </location>
</feature>
<keyword evidence="4 7" id="KW-0812">Transmembrane</keyword>
<name>A0A315ZUC4_9FIRM</name>
<sequence>MNNSNRYDLIYKLDGRPPISVALPLGLQHVLAMFVGNLAPIFILTGAMSTPDAPFPAELRILMIQCAMFVSGLVTLVQLYPLKLGIIQIGARLPIVMGTAFAFVPTMQELGAKLMAEQVAPVEAMGYVLGGVIAGSVVEILMGIFLKPLKKFFSPLVIGAVLITIGIKLLTTGATYFVGGAAAEDIGAGKYWLVGGVVFLIIVILNRFATGMWKATAILIGIVVGYILAALMGMVNFDSVSQASWVSMPMPFVIKPLFRMDIIFPFFAVYVVSGLETMGNTSGITISTFDRDATTEETSGAIIADAVGSAFAGIFNVLPNTAFGQNAGIIAMTKVVNRFCIAMGALVLMLAGLFPKIGAIFNAMPNCVMGGAVITVFAMIFLNGVKMILKEGLDDRNSLVLAITLGLGYGIGSLASSVKENFPVVFRIIFMEPVAAVCIVGILACIVFKAHADIHESSVED</sequence>
<proteinExistence type="inferred from homology"/>
<feature type="transmembrane region" description="Helical" evidence="7">
    <location>
        <begin position="360"/>
        <end position="385"/>
    </location>
</feature>
<evidence type="ECO:0000256" key="7">
    <source>
        <dbReference type="SAM" id="Phobius"/>
    </source>
</evidence>
<evidence type="ECO:0000256" key="1">
    <source>
        <dbReference type="ARBA" id="ARBA00004141"/>
    </source>
</evidence>
<dbReference type="GO" id="GO:0005886">
    <property type="term" value="C:plasma membrane"/>
    <property type="evidence" value="ECO:0007669"/>
    <property type="project" value="TreeGrafter"/>
</dbReference>
<feature type="transmembrane region" description="Helical" evidence="7">
    <location>
        <begin position="59"/>
        <end position="77"/>
    </location>
</feature>
<dbReference type="GO" id="GO:0042907">
    <property type="term" value="F:xanthine transmembrane transporter activity"/>
    <property type="evidence" value="ECO:0007669"/>
    <property type="project" value="TreeGrafter"/>
</dbReference>
<feature type="transmembrane region" description="Helical" evidence="7">
    <location>
        <begin position="397"/>
        <end position="418"/>
    </location>
</feature>
<gene>
    <name evidence="8" type="ORF">SAMN05216529_108101</name>
</gene>
<feature type="transmembrane region" description="Helical" evidence="7">
    <location>
        <begin position="124"/>
        <end position="146"/>
    </location>
</feature>
<dbReference type="NCBIfam" id="NF037981">
    <property type="entry name" value="NCS2_1"/>
    <property type="match status" value="1"/>
</dbReference>
<evidence type="ECO:0000256" key="4">
    <source>
        <dbReference type="ARBA" id="ARBA00022692"/>
    </source>
</evidence>
<dbReference type="Proteomes" id="UP000254051">
    <property type="component" value="Unassembled WGS sequence"/>
</dbReference>
<feature type="transmembrane region" description="Helical" evidence="7">
    <location>
        <begin position="153"/>
        <end position="179"/>
    </location>
</feature>
<dbReference type="InterPro" id="IPR006043">
    <property type="entry name" value="NCS2"/>
</dbReference>
<feature type="transmembrane region" description="Helical" evidence="7">
    <location>
        <begin position="191"/>
        <end position="209"/>
    </location>
</feature>
<feature type="transmembrane region" description="Helical" evidence="7">
    <location>
        <begin position="21"/>
        <end position="47"/>
    </location>
</feature>
<feature type="transmembrane region" description="Helical" evidence="7">
    <location>
        <begin position="424"/>
        <end position="448"/>
    </location>
</feature>
<dbReference type="EMBL" id="UHJJ01000008">
    <property type="protein sequence ID" value="SUQ14876.1"/>
    <property type="molecule type" value="Genomic_DNA"/>
</dbReference>
<keyword evidence="3" id="KW-0813">Transport</keyword>
<dbReference type="OrthoDB" id="9805749at2"/>
<organism evidence="8 9">
    <name type="scientific">Faecalicatena contorta</name>
    <dbReference type="NCBI Taxonomy" id="39482"/>
    <lineage>
        <taxon>Bacteria</taxon>
        <taxon>Bacillati</taxon>
        <taxon>Bacillota</taxon>
        <taxon>Clostridia</taxon>
        <taxon>Lachnospirales</taxon>
        <taxon>Lachnospiraceae</taxon>
        <taxon>Faecalicatena</taxon>
    </lineage>
</organism>
<evidence type="ECO:0000313" key="8">
    <source>
        <dbReference type="EMBL" id="SUQ14876.1"/>
    </source>
</evidence>
<feature type="transmembrane region" description="Helical" evidence="7">
    <location>
        <begin position="335"/>
        <end position="354"/>
    </location>
</feature>
<evidence type="ECO:0000256" key="5">
    <source>
        <dbReference type="ARBA" id="ARBA00022989"/>
    </source>
</evidence>